<accession>A0ABW4PWD8</accession>
<organism evidence="2 3">
    <name type="scientific">Brachybacterium rhamnosum</name>
    <dbReference type="NCBI Taxonomy" id="173361"/>
    <lineage>
        <taxon>Bacteria</taxon>
        <taxon>Bacillati</taxon>
        <taxon>Actinomycetota</taxon>
        <taxon>Actinomycetes</taxon>
        <taxon>Micrococcales</taxon>
        <taxon>Dermabacteraceae</taxon>
        <taxon>Brachybacterium</taxon>
    </lineage>
</organism>
<dbReference type="PROSITE" id="PS51186">
    <property type="entry name" value="GNAT"/>
    <property type="match status" value="1"/>
</dbReference>
<dbReference type="GO" id="GO:0016746">
    <property type="term" value="F:acyltransferase activity"/>
    <property type="evidence" value="ECO:0007669"/>
    <property type="project" value="UniProtKB-KW"/>
</dbReference>
<protein>
    <submittedName>
        <fullName evidence="2">GNAT family N-acetyltransferase</fullName>
        <ecNumber evidence="2">2.3.1.-</ecNumber>
    </submittedName>
</protein>
<name>A0ABW4PWD8_9MICO</name>
<evidence type="ECO:0000259" key="1">
    <source>
        <dbReference type="PROSITE" id="PS51186"/>
    </source>
</evidence>
<sequence>MTLRHAGPADVAVMRRAVYAAWKWREPWDESAFRAHLLSADPDSYVDAFGARVGDASLVAANADGVCGAAWFRRFTRENARAGFVDDSTPELVMAVDDRFRGTGIGGRLLDGLLDLAVDQSVSGLSLHVDSANGIA</sequence>
<dbReference type="SUPFAM" id="SSF55729">
    <property type="entry name" value="Acyl-CoA N-acyltransferases (Nat)"/>
    <property type="match status" value="1"/>
</dbReference>
<dbReference type="Gene3D" id="3.40.630.30">
    <property type="match status" value="1"/>
</dbReference>
<dbReference type="RefSeq" id="WP_343903885.1">
    <property type="nucleotide sequence ID" value="NZ_BAAAIS010000002.1"/>
</dbReference>
<dbReference type="EMBL" id="JBHUFL010000002">
    <property type="protein sequence ID" value="MFD1834619.1"/>
    <property type="molecule type" value="Genomic_DNA"/>
</dbReference>
<reference evidence="3" key="1">
    <citation type="journal article" date="2019" name="Int. J. Syst. Evol. Microbiol.">
        <title>The Global Catalogue of Microorganisms (GCM) 10K type strain sequencing project: providing services to taxonomists for standard genome sequencing and annotation.</title>
        <authorList>
            <consortium name="The Broad Institute Genomics Platform"/>
            <consortium name="The Broad Institute Genome Sequencing Center for Infectious Disease"/>
            <person name="Wu L."/>
            <person name="Ma J."/>
        </authorList>
    </citation>
    <scope>NUCLEOTIDE SEQUENCE [LARGE SCALE GENOMIC DNA]</scope>
    <source>
        <strain evidence="3">JCM 11650</strain>
    </source>
</reference>
<dbReference type="InterPro" id="IPR000182">
    <property type="entry name" value="GNAT_dom"/>
</dbReference>
<dbReference type="Proteomes" id="UP001597280">
    <property type="component" value="Unassembled WGS sequence"/>
</dbReference>
<proteinExistence type="predicted"/>
<dbReference type="EC" id="2.3.1.-" evidence="2"/>
<evidence type="ECO:0000313" key="3">
    <source>
        <dbReference type="Proteomes" id="UP001597280"/>
    </source>
</evidence>
<keyword evidence="2" id="KW-0808">Transferase</keyword>
<feature type="domain" description="N-acetyltransferase" evidence="1">
    <location>
        <begin position="1"/>
        <end position="136"/>
    </location>
</feature>
<gene>
    <name evidence="2" type="ORF">ACFSDA_05960</name>
</gene>
<dbReference type="Pfam" id="PF00583">
    <property type="entry name" value="Acetyltransf_1"/>
    <property type="match status" value="1"/>
</dbReference>
<dbReference type="InterPro" id="IPR016181">
    <property type="entry name" value="Acyl_CoA_acyltransferase"/>
</dbReference>
<keyword evidence="2" id="KW-0012">Acyltransferase</keyword>
<comment type="caution">
    <text evidence="2">The sequence shown here is derived from an EMBL/GenBank/DDBJ whole genome shotgun (WGS) entry which is preliminary data.</text>
</comment>
<evidence type="ECO:0000313" key="2">
    <source>
        <dbReference type="EMBL" id="MFD1834619.1"/>
    </source>
</evidence>
<keyword evidence="3" id="KW-1185">Reference proteome</keyword>